<dbReference type="Proteomes" id="UP000286270">
    <property type="component" value="Unassembled WGS sequence"/>
</dbReference>
<evidence type="ECO:0000313" key="3">
    <source>
        <dbReference type="Proteomes" id="UP000286270"/>
    </source>
</evidence>
<proteinExistence type="predicted"/>
<sequence>MIKEKVKPHIGLVTDLTTGQIDGRITPGGMILVTGYNIKIDNGNESVREAIQLSRQNAETVCIAPPLEMNEPHLLKFKIPDSLPTGEYTLTIKTRFAGKDKQLLPREQTLVYMLRLIQEE</sequence>
<dbReference type="Gene3D" id="2.70.50.70">
    <property type="match status" value="1"/>
</dbReference>
<comment type="caution">
    <text evidence="2">The sequence shown here is derived from an EMBL/GenBank/DDBJ whole genome shotgun (WGS) entry which is preliminary data.</text>
</comment>
<dbReference type="AlphaFoldDB" id="A0A412XT39"/>
<name>A0A412XT39_BACFG</name>
<reference evidence="2 3" key="1">
    <citation type="submission" date="2018-08" db="EMBL/GenBank/DDBJ databases">
        <title>A genome reference for cultivated species of the human gut microbiota.</title>
        <authorList>
            <person name="Zou Y."/>
            <person name="Xue W."/>
            <person name="Luo G."/>
        </authorList>
    </citation>
    <scope>NUCLEOTIDE SEQUENCE [LARGE SCALE GENOMIC DNA]</scope>
    <source>
        <strain evidence="2 3">AF14-26</strain>
    </source>
</reference>
<evidence type="ECO:0000259" key="1">
    <source>
        <dbReference type="Pfam" id="PF14734"/>
    </source>
</evidence>
<organism evidence="2 3">
    <name type="scientific">Bacteroides fragilis</name>
    <dbReference type="NCBI Taxonomy" id="817"/>
    <lineage>
        <taxon>Bacteria</taxon>
        <taxon>Pseudomonadati</taxon>
        <taxon>Bacteroidota</taxon>
        <taxon>Bacteroidia</taxon>
        <taxon>Bacteroidales</taxon>
        <taxon>Bacteroidaceae</taxon>
        <taxon>Bacteroides</taxon>
    </lineage>
</organism>
<dbReference type="CDD" id="cd12843">
    <property type="entry name" value="Bvu_2165_C_like"/>
    <property type="match status" value="1"/>
</dbReference>
<feature type="domain" description="DUF4469" evidence="1">
    <location>
        <begin position="10"/>
        <end position="102"/>
    </location>
</feature>
<dbReference type="EMBL" id="QRZH01000025">
    <property type="protein sequence ID" value="RGV48356.1"/>
    <property type="molecule type" value="Genomic_DNA"/>
</dbReference>
<gene>
    <name evidence="2" type="ORF">DWW08_20830</name>
</gene>
<dbReference type="InterPro" id="IPR027824">
    <property type="entry name" value="DUF4469"/>
</dbReference>
<evidence type="ECO:0000313" key="2">
    <source>
        <dbReference type="EMBL" id="RGV48356.1"/>
    </source>
</evidence>
<dbReference type="RefSeq" id="WP_122143500.1">
    <property type="nucleotide sequence ID" value="NZ_CABJEQ010000001.1"/>
</dbReference>
<protein>
    <submittedName>
        <fullName evidence="2">DUF4469 domain-containing protein</fullName>
    </submittedName>
</protein>
<dbReference type="Pfam" id="PF14734">
    <property type="entry name" value="DUF4469"/>
    <property type="match status" value="1"/>
</dbReference>
<accession>A0A412XT39</accession>